<evidence type="ECO:0000313" key="2">
    <source>
        <dbReference type="Proteomes" id="UP000300879"/>
    </source>
</evidence>
<accession>A0A4P8XNX9</accession>
<protein>
    <submittedName>
        <fullName evidence="1">Uncharacterized protein</fullName>
    </submittedName>
</protein>
<dbReference type="AlphaFoldDB" id="A0A4P8XNX9"/>
<proteinExistence type="predicted"/>
<dbReference type="RefSeq" id="WP_175415290.1">
    <property type="nucleotide sequence ID" value="NZ_CP040396.1"/>
</dbReference>
<keyword evidence="2" id="KW-1185">Reference proteome</keyword>
<sequence>MKWEAFECDDCKQRFALEQKPDDEIEEPLCPGCGGYYCGPVEAELWEKRG</sequence>
<gene>
    <name evidence="1" type="ORF">E6C60_2599</name>
</gene>
<dbReference type="KEGG" id="palo:E6C60_2599"/>
<dbReference type="EMBL" id="CP040396">
    <property type="protein sequence ID" value="QCT03311.1"/>
    <property type="molecule type" value="Genomic_DNA"/>
</dbReference>
<organism evidence="1 2">
    <name type="scientific">Paenibacillus algicola</name>
    <dbReference type="NCBI Taxonomy" id="2565926"/>
    <lineage>
        <taxon>Bacteria</taxon>
        <taxon>Bacillati</taxon>
        <taxon>Bacillota</taxon>
        <taxon>Bacilli</taxon>
        <taxon>Bacillales</taxon>
        <taxon>Paenibacillaceae</taxon>
        <taxon>Paenibacillus</taxon>
    </lineage>
</organism>
<reference evidence="1 2" key="1">
    <citation type="submission" date="2019-05" db="EMBL/GenBank/DDBJ databases">
        <authorList>
            <person name="Chen C."/>
        </authorList>
    </citation>
    <scope>NUCLEOTIDE SEQUENCE [LARGE SCALE GENOMIC DNA]</scope>
    <source>
        <strain evidence="1 2">HB172198</strain>
    </source>
</reference>
<dbReference type="Proteomes" id="UP000300879">
    <property type="component" value="Chromosome"/>
</dbReference>
<name>A0A4P8XNX9_9BACL</name>
<evidence type="ECO:0000313" key="1">
    <source>
        <dbReference type="EMBL" id="QCT03311.1"/>
    </source>
</evidence>